<proteinExistence type="inferred from homology"/>
<evidence type="ECO:0000256" key="3">
    <source>
        <dbReference type="ARBA" id="ARBA00022475"/>
    </source>
</evidence>
<dbReference type="PANTHER" id="PTHR30106:SF1">
    <property type="entry name" value="UPF0324 MEMBRANE PROTEIN FN0533"/>
    <property type="match status" value="1"/>
</dbReference>
<feature type="transmembrane region" description="Helical" evidence="7">
    <location>
        <begin position="114"/>
        <end position="134"/>
    </location>
</feature>
<evidence type="ECO:0000256" key="1">
    <source>
        <dbReference type="ARBA" id="ARBA00004651"/>
    </source>
</evidence>
<keyword evidence="4 7" id="KW-0812">Transmembrane</keyword>
<dbReference type="InterPro" id="IPR018383">
    <property type="entry name" value="UPF0324_pro"/>
</dbReference>
<comment type="caution">
    <text evidence="8">The sequence shown here is derived from an EMBL/GenBank/DDBJ whole genome shotgun (WGS) entry which is preliminary data.</text>
</comment>
<dbReference type="EMBL" id="SCWE01000005">
    <property type="protein sequence ID" value="TDM01164.1"/>
    <property type="molecule type" value="Genomic_DNA"/>
</dbReference>
<dbReference type="RefSeq" id="WP_133430502.1">
    <property type="nucleotide sequence ID" value="NZ_BMCC01000005.1"/>
</dbReference>
<evidence type="ECO:0000256" key="4">
    <source>
        <dbReference type="ARBA" id="ARBA00022692"/>
    </source>
</evidence>
<evidence type="ECO:0000256" key="7">
    <source>
        <dbReference type="SAM" id="Phobius"/>
    </source>
</evidence>
<keyword evidence="5 7" id="KW-1133">Transmembrane helix</keyword>
<gene>
    <name evidence="8" type="ORF">ERX37_09795</name>
</gene>
<feature type="transmembrane region" description="Helical" evidence="7">
    <location>
        <begin position="292"/>
        <end position="313"/>
    </location>
</feature>
<feature type="transmembrane region" description="Helical" evidence="7">
    <location>
        <begin position="207"/>
        <end position="224"/>
    </location>
</feature>
<keyword evidence="6 7" id="KW-0472">Membrane</keyword>
<comment type="subcellular location">
    <subcellularLocation>
        <location evidence="1">Cell membrane</location>
        <topology evidence="1">Multi-pass membrane protein</topology>
    </subcellularLocation>
</comment>
<keyword evidence="3" id="KW-1003">Cell membrane</keyword>
<evidence type="ECO:0000313" key="8">
    <source>
        <dbReference type="EMBL" id="TDM01164.1"/>
    </source>
</evidence>
<reference evidence="8 9" key="1">
    <citation type="submission" date="2019-01" db="EMBL/GenBank/DDBJ databases">
        <title>Draft genome sequences of the type strains of six Macrococcus species.</title>
        <authorList>
            <person name="Mazhar S."/>
            <person name="Altermann E."/>
            <person name="Hill C."/>
            <person name="Mcauliffe O."/>
        </authorList>
    </citation>
    <scope>NUCLEOTIDE SEQUENCE [LARGE SCALE GENOMIC DNA]</scope>
    <source>
        <strain evidence="8 9">CCM4809</strain>
    </source>
</reference>
<organism evidence="8 9">
    <name type="scientific">Macrococcus hajekii</name>
    <dbReference type="NCBI Taxonomy" id="198482"/>
    <lineage>
        <taxon>Bacteria</taxon>
        <taxon>Bacillati</taxon>
        <taxon>Bacillota</taxon>
        <taxon>Bacilli</taxon>
        <taxon>Bacillales</taxon>
        <taxon>Staphylococcaceae</taxon>
        <taxon>Macrococcus</taxon>
    </lineage>
</organism>
<evidence type="ECO:0000256" key="5">
    <source>
        <dbReference type="ARBA" id="ARBA00022989"/>
    </source>
</evidence>
<protein>
    <submittedName>
        <fullName evidence="8">Putative sulfate exporter family transporter</fullName>
    </submittedName>
</protein>
<feature type="transmembrane region" description="Helical" evidence="7">
    <location>
        <begin position="173"/>
        <end position="195"/>
    </location>
</feature>
<keyword evidence="9" id="KW-1185">Reference proteome</keyword>
<sequence length="314" mass="33989">MKWRGIGLCLLIASIAAIIGHYIPVMGAAVCSIILGMFIRPFIDMNRAAPGIKLCSKKVLQWAIIVMGFTLNFRAVAELGWSSLPLTVVTITVALLAGYIIGCMMHIHDKIRTLISVGTAICGGSAIAAVSPVIEADDEEVAYAISTIFLFNIIAVFTFPVIGHMMNMDQTIFGYFAGTAINDTSSVVAAGYTYGTVAGDTGTIVKLLRALMIVPLCLIIVWLNRSQVSVKRIFPWFILYFCAASIFATLIPIPEVVLIAIKKISVFMIAVAMSAIGLSVDLKQFRQLGYKPVILGALLWLLVTSISLIILHFK</sequence>
<evidence type="ECO:0000313" key="9">
    <source>
        <dbReference type="Proteomes" id="UP000295328"/>
    </source>
</evidence>
<feature type="transmembrane region" description="Helical" evidence="7">
    <location>
        <begin position="83"/>
        <end position="102"/>
    </location>
</feature>
<accession>A0A4R6BHU2</accession>
<evidence type="ECO:0000256" key="6">
    <source>
        <dbReference type="ARBA" id="ARBA00023136"/>
    </source>
</evidence>
<dbReference type="Proteomes" id="UP000295328">
    <property type="component" value="Unassembled WGS sequence"/>
</dbReference>
<comment type="similarity">
    <text evidence="2">Belongs to the UPF0324 family.</text>
</comment>
<name>A0A4R6BHU2_9STAP</name>
<dbReference type="GO" id="GO:0005886">
    <property type="term" value="C:plasma membrane"/>
    <property type="evidence" value="ECO:0007669"/>
    <property type="project" value="UniProtKB-SubCell"/>
</dbReference>
<dbReference type="AlphaFoldDB" id="A0A4R6BHU2"/>
<dbReference type="OrthoDB" id="9811391at2"/>
<dbReference type="Pfam" id="PF03601">
    <property type="entry name" value="Cons_hypoth698"/>
    <property type="match status" value="1"/>
</dbReference>
<feature type="transmembrane region" description="Helical" evidence="7">
    <location>
        <begin position="26"/>
        <end position="43"/>
    </location>
</feature>
<feature type="transmembrane region" description="Helical" evidence="7">
    <location>
        <begin position="259"/>
        <end position="280"/>
    </location>
</feature>
<evidence type="ECO:0000256" key="2">
    <source>
        <dbReference type="ARBA" id="ARBA00007977"/>
    </source>
</evidence>
<feature type="transmembrane region" description="Helical" evidence="7">
    <location>
        <begin position="140"/>
        <end position="161"/>
    </location>
</feature>
<dbReference type="PANTHER" id="PTHR30106">
    <property type="entry name" value="INNER MEMBRANE PROTEIN YEIH-RELATED"/>
    <property type="match status" value="1"/>
</dbReference>
<feature type="transmembrane region" description="Helical" evidence="7">
    <location>
        <begin position="236"/>
        <end position="253"/>
    </location>
</feature>